<evidence type="ECO:0000313" key="3">
    <source>
        <dbReference type="Proteomes" id="UP000234483"/>
    </source>
</evidence>
<dbReference type="EMBL" id="PJRQ01000040">
    <property type="protein sequence ID" value="PLR09128.1"/>
    <property type="molecule type" value="Genomic_DNA"/>
</dbReference>
<protein>
    <submittedName>
        <fullName evidence="2">Uncharacterized protein</fullName>
    </submittedName>
</protein>
<name>A0A2N5CPP4_9CAUL</name>
<proteinExistence type="predicted"/>
<keyword evidence="1" id="KW-0472">Membrane</keyword>
<dbReference type="Proteomes" id="UP000234483">
    <property type="component" value="Unassembled WGS sequence"/>
</dbReference>
<gene>
    <name evidence="2" type="ORF">CFHF_18470</name>
</gene>
<dbReference type="RefSeq" id="WP_101714460.1">
    <property type="nucleotide sequence ID" value="NZ_PJRQ01000040.1"/>
</dbReference>
<evidence type="ECO:0000313" key="2">
    <source>
        <dbReference type="EMBL" id="PLR09128.1"/>
    </source>
</evidence>
<reference evidence="2 3" key="1">
    <citation type="submission" date="2017-12" db="EMBL/GenBank/DDBJ databases">
        <title>The genome sequence of Caulobacter flavus CGMCC1 15093.</title>
        <authorList>
            <person name="Gao J."/>
            <person name="Mao X."/>
            <person name="Sun J."/>
        </authorList>
    </citation>
    <scope>NUCLEOTIDE SEQUENCE [LARGE SCALE GENOMIC DNA]</scope>
    <source>
        <strain evidence="2 3">CGMCC1 15093</strain>
    </source>
</reference>
<feature type="transmembrane region" description="Helical" evidence="1">
    <location>
        <begin position="38"/>
        <end position="59"/>
    </location>
</feature>
<keyword evidence="1" id="KW-1133">Transmembrane helix</keyword>
<keyword evidence="1" id="KW-0812">Transmembrane</keyword>
<dbReference type="AlphaFoldDB" id="A0A2N5CPP4"/>
<sequence>MSLLTWARRLLVASAMLLLTAIAVSVMTQDAWLLAAHAVSAFSAVGAAIGVLLLLAAGLRKAARQGGGRGDGVDILPHEMGLTGLVEADSPSGRSGNLPSGRP</sequence>
<evidence type="ECO:0000256" key="1">
    <source>
        <dbReference type="SAM" id="Phobius"/>
    </source>
</evidence>
<accession>A0A2N5CPP4</accession>
<comment type="caution">
    <text evidence="2">The sequence shown here is derived from an EMBL/GenBank/DDBJ whole genome shotgun (WGS) entry which is preliminary data.</text>
</comment>
<organism evidence="2 3">
    <name type="scientific">Caulobacter flavus</name>
    <dbReference type="NCBI Taxonomy" id="1679497"/>
    <lineage>
        <taxon>Bacteria</taxon>
        <taxon>Pseudomonadati</taxon>
        <taxon>Pseudomonadota</taxon>
        <taxon>Alphaproteobacteria</taxon>
        <taxon>Caulobacterales</taxon>
        <taxon>Caulobacteraceae</taxon>
        <taxon>Caulobacter</taxon>
    </lineage>
</organism>